<accession>A0A0S4LAA0</accession>
<dbReference type="InterPro" id="IPR031325">
    <property type="entry name" value="RHS_repeat"/>
</dbReference>
<dbReference type="Pfam" id="PF05593">
    <property type="entry name" value="RHS_repeat"/>
    <property type="match status" value="1"/>
</dbReference>
<dbReference type="Proteomes" id="UP000198736">
    <property type="component" value="Unassembled WGS sequence"/>
</dbReference>
<dbReference type="AlphaFoldDB" id="A0A0S4LAA0"/>
<protein>
    <recommendedName>
        <fullName evidence="3">Rhs family protein</fullName>
    </recommendedName>
</protein>
<dbReference type="STRING" id="1742973.COMA2_170106"/>
<reference evidence="2" key="1">
    <citation type="submission" date="2015-10" db="EMBL/GenBank/DDBJ databases">
        <authorList>
            <person name="Luecker S."/>
            <person name="Luecker S."/>
        </authorList>
    </citation>
    <scope>NUCLEOTIDE SEQUENCE [LARGE SCALE GENOMIC DNA]</scope>
</reference>
<dbReference type="RefSeq" id="WP_175304443.1">
    <property type="nucleotide sequence ID" value="NZ_CZPZ01000009.1"/>
</dbReference>
<gene>
    <name evidence="1" type="ORF">COMA2_170106</name>
</gene>
<name>A0A0S4LAA0_9BACT</name>
<sequence length="45" mass="4777">MIGEQGYVATYQYDAVGNLLSLTRNTGGVGAPITVIAMFQILSGW</sequence>
<dbReference type="EMBL" id="CZPZ01000009">
    <property type="protein sequence ID" value="CUS34625.1"/>
    <property type="molecule type" value="Genomic_DNA"/>
</dbReference>
<proteinExistence type="predicted"/>
<evidence type="ECO:0000313" key="2">
    <source>
        <dbReference type="Proteomes" id="UP000198736"/>
    </source>
</evidence>
<keyword evidence="2" id="KW-1185">Reference proteome</keyword>
<organism evidence="1 2">
    <name type="scientific">Candidatus Nitrospira nitrificans</name>
    <dbReference type="NCBI Taxonomy" id="1742973"/>
    <lineage>
        <taxon>Bacteria</taxon>
        <taxon>Pseudomonadati</taxon>
        <taxon>Nitrospirota</taxon>
        <taxon>Nitrospiria</taxon>
        <taxon>Nitrospirales</taxon>
        <taxon>Nitrospiraceae</taxon>
        <taxon>Nitrospira</taxon>
    </lineage>
</organism>
<evidence type="ECO:0000313" key="1">
    <source>
        <dbReference type="EMBL" id="CUS34625.1"/>
    </source>
</evidence>
<evidence type="ECO:0008006" key="3">
    <source>
        <dbReference type="Google" id="ProtNLM"/>
    </source>
</evidence>